<dbReference type="InterPro" id="IPR029066">
    <property type="entry name" value="PLP-binding_barrel"/>
</dbReference>
<organism evidence="9 10">
    <name type="scientific">Pseudobdellovibrio exovorus JSS</name>
    <dbReference type="NCBI Taxonomy" id="1184267"/>
    <lineage>
        <taxon>Bacteria</taxon>
        <taxon>Pseudomonadati</taxon>
        <taxon>Bdellovibrionota</taxon>
        <taxon>Bdellovibrionia</taxon>
        <taxon>Bdellovibrionales</taxon>
        <taxon>Pseudobdellovibrionaceae</taxon>
        <taxon>Pseudobdellovibrio</taxon>
    </lineage>
</organism>
<comment type="similarity">
    <text evidence="5">Belongs to the alanine racemase family.</text>
</comment>
<dbReference type="InterPro" id="IPR000821">
    <property type="entry name" value="Ala_racemase"/>
</dbReference>
<dbReference type="STRING" id="1184267.A11Q_1975"/>
<dbReference type="PANTHER" id="PTHR30511">
    <property type="entry name" value="ALANINE RACEMASE"/>
    <property type="match status" value="1"/>
</dbReference>
<evidence type="ECO:0000313" key="10">
    <source>
        <dbReference type="Proteomes" id="UP000012040"/>
    </source>
</evidence>
<name>M4VDS5_9BACT</name>
<dbReference type="Proteomes" id="UP000012040">
    <property type="component" value="Chromosome"/>
</dbReference>
<dbReference type="Pfam" id="PF01168">
    <property type="entry name" value="Ala_racemase_N"/>
    <property type="match status" value="1"/>
</dbReference>
<comment type="catalytic activity">
    <reaction evidence="1 5">
        <text>L-alanine = D-alanine</text>
        <dbReference type="Rhea" id="RHEA:20249"/>
        <dbReference type="ChEBI" id="CHEBI:57416"/>
        <dbReference type="ChEBI" id="CHEBI:57972"/>
        <dbReference type="EC" id="5.1.1.1"/>
    </reaction>
</comment>
<dbReference type="Pfam" id="PF00842">
    <property type="entry name" value="Ala_racemase_C"/>
    <property type="match status" value="1"/>
</dbReference>
<dbReference type="PANTHER" id="PTHR30511:SF0">
    <property type="entry name" value="ALANINE RACEMASE, CATABOLIC-RELATED"/>
    <property type="match status" value="1"/>
</dbReference>
<dbReference type="KEGG" id="bex:A11Q_1975"/>
<evidence type="ECO:0000256" key="3">
    <source>
        <dbReference type="ARBA" id="ARBA00022898"/>
    </source>
</evidence>
<dbReference type="GO" id="GO:0030170">
    <property type="term" value="F:pyridoxal phosphate binding"/>
    <property type="evidence" value="ECO:0007669"/>
    <property type="project" value="UniProtKB-UniRule"/>
</dbReference>
<reference evidence="9 10" key="1">
    <citation type="journal article" date="2013" name="ISME J.">
        <title>By their genes ye shall know them: genomic signatures of predatory bacteria.</title>
        <authorList>
            <person name="Pasternak Z."/>
            <person name="Pietrokovski S."/>
            <person name="Rotem O."/>
            <person name="Gophna U."/>
            <person name="Lurie-Weinberger M.N."/>
            <person name="Jurkevitch E."/>
        </authorList>
    </citation>
    <scope>NUCLEOTIDE SEQUENCE [LARGE SCALE GENOMIC DNA]</scope>
    <source>
        <strain evidence="9 10">JSS</strain>
    </source>
</reference>
<dbReference type="CDD" id="cd00430">
    <property type="entry name" value="PLPDE_III_AR"/>
    <property type="match status" value="1"/>
</dbReference>
<evidence type="ECO:0000256" key="5">
    <source>
        <dbReference type="HAMAP-Rule" id="MF_01201"/>
    </source>
</evidence>
<dbReference type="GO" id="GO:0008784">
    <property type="term" value="F:alanine racemase activity"/>
    <property type="evidence" value="ECO:0007669"/>
    <property type="project" value="UniProtKB-UniRule"/>
</dbReference>
<evidence type="ECO:0000256" key="2">
    <source>
        <dbReference type="ARBA" id="ARBA00001933"/>
    </source>
</evidence>
<protein>
    <recommendedName>
        <fullName evidence="5">Alanine racemase</fullName>
        <ecNumber evidence="5">5.1.1.1</ecNumber>
    </recommendedName>
</protein>
<feature type="domain" description="Alanine racemase C-terminal" evidence="8">
    <location>
        <begin position="254"/>
        <end position="388"/>
    </location>
</feature>
<comment type="cofactor">
    <cofactor evidence="2 5 6">
        <name>pyridoxal 5'-phosphate</name>
        <dbReference type="ChEBI" id="CHEBI:597326"/>
    </cofactor>
</comment>
<dbReference type="HAMAP" id="MF_01201">
    <property type="entry name" value="Ala_racemase"/>
    <property type="match status" value="1"/>
</dbReference>
<feature type="binding site" evidence="5 7">
    <location>
        <position position="323"/>
    </location>
    <ligand>
        <name>substrate</name>
    </ligand>
</feature>
<evidence type="ECO:0000256" key="4">
    <source>
        <dbReference type="ARBA" id="ARBA00023235"/>
    </source>
</evidence>
<keyword evidence="4 5" id="KW-0413">Isomerase</keyword>
<feature type="active site" description="Proton acceptor; specific for L-alanine" evidence="5">
    <location>
        <position position="275"/>
    </location>
</feature>
<evidence type="ECO:0000256" key="1">
    <source>
        <dbReference type="ARBA" id="ARBA00000316"/>
    </source>
</evidence>
<dbReference type="NCBIfam" id="TIGR00492">
    <property type="entry name" value="alr"/>
    <property type="match status" value="1"/>
</dbReference>
<evidence type="ECO:0000256" key="6">
    <source>
        <dbReference type="PIRSR" id="PIRSR600821-50"/>
    </source>
</evidence>
<dbReference type="Gene3D" id="2.40.37.10">
    <property type="entry name" value="Lyase, Ornithine Decarboxylase, Chain A, domain 1"/>
    <property type="match status" value="1"/>
</dbReference>
<dbReference type="PRINTS" id="PR00992">
    <property type="entry name" value="ALARACEMASE"/>
</dbReference>
<evidence type="ECO:0000313" key="9">
    <source>
        <dbReference type="EMBL" id="AGH96191.1"/>
    </source>
</evidence>
<dbReference type="GO" id="GO:0005829">
    <property type="term" value="C:cytosol"/>
    <property type="evidence" value="ECO:0007669"/>
    <property type="project" value="TreeGrafter"/>
</dbReference>
<dbReference type="Gene3D" id="3.20.20.10">
    <property type="entry name" value="Alanine racemase"/>
    <property type="match status" value="1"/>
</dbReference>
<feature type="active site" description="Proton acceptor; specific for D-alanine" evidence="5">
    <location>
        <position position="38"/>
    </location>
</feature>
<comment type="function">
    <text evidence="5">Catalyzes the interconversion of L-alanine and D-alanine. May also act on other amino acids.</text>
</comment>
<dbReference type="AlphaFoldDB" id="M4VDS5"/>
<dbReference type="eggNOG" id="COG0787">
    <property type="taxonomic scope" value="Bacteria"/>
</dbReference>
<evidence type="ECO:0000256" key="7">
    <source>
        <dbReference type="PIRSR" id="PIRSR600821-52"/>
    </source>
</evidence>
<keyword evidence="3 5" id="KW-0663">Pyridoxal phosphate</keyword>
<dbReference type="EC" id="5.1.1.1" evidence="5"/>
<dbReference type="FunFam" id="3.20.20.10:FF:000002">
    <property type="entry name" value="Alanine racemase"/>
    <property type="match status" value="1"/>
</dbReference>
<dbReference type="OrthoDB" id="5297419at2"/>
<accession>M4VDS5</accession>
<dbReference type="GO" id="GO:0030632">
    <property type="term" value="P:D-alanine biosynthetic process"/>
    <property type="evidence" value="ECO:0007669"/>
    <property type="project" value="UniProtKB-UniRule"/>
</dbReference>
<gene>
    <name evidence="9" type="ORF">A11Q_1975</name>
</gene>
<feature type="modified residue" description="N6-(pyridoxal phosphate)lysine" evidence="5 6">
    <location>
        <position position="38"/>
    </location>
</feature>
<dbReference type="InterPro" id="IPR001608">
    <property type="entry name" value="Ala_racemase_N"/>
</dbReference>
<dbReference type="RefSeq" id="WP_015470681.1">
    <property type="nucleotide sequence ID" value="NC_020813.1"/>
</dbReference>
<dbReference type="SUPFAM" id="SSF50621">
    <property type="entry name" value="Alanine racemase C-terminal domain-like"/>
    <property type="match status" value="1"/>
</dbReference>
<dbReference type="UniPathway" id="UPA00042">
    <property type="reaction ID" value="UER00497"/>
</dbReference>
<feature type="binding site" evidence="5 7">
    <location>
        <position position="133"/>
    </location>
    <ligand>
        <name>substrate</name>
    </ligand>
</feature>
<dbReference type="HOGENOM" id="CLU_028393_1_0_7"/>
<comment type="pathway">
    <text evidence="5">Amino-acid biosynthesis; D-alanine biosynthesis; D-alanine from L-alanine: step 1/1.</text>
</comment>
<keyword evidence="10" id="KW-1185">Reference proteome</keyword>
<dbReference type="InterPro" id="IPR009006">
    <property type="entry name" value="Ala_racemase/Decarboxylase_C"/>
</dbReference>
<dbReference type="PATRIC" id="fig|1184267.3.peg.2000"/>
<dbReference type="SUPFAM" id="SSF51419">
    <property type="entry name" value="PLP-binding barrel"/>
    <property type="match status" value="1"/>
</dbReference>
<proteinExistence type="inferred from homology"/>
<sequence length="393" mass="44179">MEMFRRTYADINLENLIFNWNQIKKIAADDRFICPMIKANAYGHGDVQIGKTLEKEGANVLGVCLIEEGLLLRASGIKTDILVFRGFDKRGAEKIMEYQLTPVVSSWQQIQHLEAVADEPMKIHLKFNTGMSRLGFAPSEAEKLRQYFSNSKKLKLKAVLTHFTSGEDAASALGQSARQTQVFSQVFDYFKDMDVYAHLLNTGGIVGLAQLQSGPQIENPNKLLLQQKWGFRPGLMLYGYTGNELQGPAEFRAVMSLKSVVNNMRRLEVGDSVSYGSTWVAQRPSYIAVVPIGYADGIHRLVSNRGYALLNGERVPIVGRVCMDFLMLDATDVVEKTTPEQWVEEEVILFGYDDKNNFLSATEQALHTNTIVWETLTSVGERVPRHFRGLKKT</sequence>
<evidence type="ECO:0000259" key="8">
    <source>
        <dbReference type="SMART" id="SM01005"/>
    </source>
</evidence>
<dbReference type="InterPro" id="IPR011079">
    <property type="entry name" value="Ala_racemase_C"/>
</dbReference>
<dbReference type="SMART" id="SM01005">
    <property type="entry name" value="Ala_racemase_C"/>
    <property type="match status" value="1"/>
</dbReference>
<dbReference type="EMBL" id="CP003537">
    <property type="protein sequence ID" value="AGH96191.1"/>
    <property type="molecule type" value="Genomic_DNA"/>
</dbReference>